<keyword evidence="2" id="KW-1185">Reference proteome</keyword>
<dbReference type="RefSeq" id="WP_284298235.1">
    <property type="nucleotide sequence ID" value="NZ_BSSV01000004.1"/>
</dbReference>
<dbReference type="PANTHER" id="PTHR48100">
    <property type="entry name" value="BROAD-SPECIFICITY PHOSPHATASE YOR283W-RELATED"/>
    <property type="match status" value="1"/>
</dbReference>
<organism evidence="1 2">
    <name type="scientific">Thalassotalea loyana</name>
    <dbReference type="NCBI Taxonomy" id="280483"/>
    <lineage>
        <taxon>Bacteria</taxon>
        <taxon>Pseudomonadati</taxon>
        <taxon>Pseudomonadota</taxon>
        <taxon>Gammaproteobacteria</taxon>
        <taxon>Alteromonadales</taxon>
        <taxon>Colwelliaceae</taxon>
        <taxon>Thalassotalea</taxon>
    </lineage>
</organism>
<name>A0ABQ6HE43_9GAMM</name>
<dbReference type="Gene3D" id="3.40.50.1240">
    <property type="entry name" value="Phosphoglycerate mutase-like"/>
    <property type="match status" value="1"/>
</dbReference>
<dbReference type="SMART" id="SM00855">
    <property type="entry name" value="PGAM"/>
    <property type="match status" value="1"/>
</dbReference>
<accession>A0ABQ6HE43</accession>
<proteinExistence type="predicted"/>
<sequence>MAALYLIRHGQASFGQADYDLLSNKGCEQALVLGQSWQKHKSPTSCYAGSLLRHEQTKHHFYRGLEKEPLNFICHSGFNEFNHQDILVKYQPQWRKFDEMDKYFAQFPAPKKALAIAFESAVERWMSGDYDDEYKESWPKFQHRCIQALEDLIKQQTAFKGTSEDQSQEIVVFTSGGPITVILSHVLGLSRAQGLALNQQLRNTSVTKLLFDKQRISVDFYNNYSHLSQRDAELITFR</sequence>
<dbReference type="EMBL" id="BSSV01000004">
    <property type="protein sequence ID" value="GLX85790.1"/>
    <property type="molecule type" value="Genomic_DNA"/>
</dbReference>
<dbReference type="InterPro" id="IPR029033">
    <property type="entry name" value="His_PPase_superfam"/>
</dbReference>
<reference evidence="1 2" key="1">
    <citation type="submission" date="2023-03" db="EMBL/GenBank/DDBJ databases">
        <title>Thalassotalea loyana LMG 22536T draft genome sequence.</title>
        <authorList>
            <person name="Sawabe T."/>
        </authorList>
    </citation>
    <scope>NUCLEOTIDE SEQUENCE [LARGE SCALE GENOMIC DNA]</scope>
    <source>
        <strain evidence="1 2">LMG 22536</strain>
    </source>
</reference>
<gene>
    <name evidence="1" type="primary">gpmA_2</name>
    <name evidence="1" type="ORF">tloyanaT_20420</name>
</gene>
<evidence type="ECO:0000313" key="2">
    <source>
        <dbReference type="Proteomes" id="UP001157134"/>
    </source>
</evidence>
<dbReference type="Pfam" id="PF00300">
    <property type="entry name" value="His_Phos_1"/>
    <property type="match status" value="2"/>
</dbReference>
<protein>
    <submittedName>
        <fullName evidence="1">Histidine phosphatase family protein</fullName>
    </submittedName>
</protein>
<dbReference type="InterPro" id="IPR050275">
    <property type="entry name" value="PGM_Phosphatase"/>
</dbReference>
<dbReference type="InterPro" id="IPR013078">
    <property type="entry name" value="His_Pase_superF_clade-1"/>
</dbReference>
<dbReference type="PANTHER" id="PTHR48100:SF1">
    <property type="entry name" value="HISTIDINE PHOSPHATASE FAMILY PROTEIN-RELATED"/>
    <property type="match status" value="1"/>
</dbReference>
<comment type="caution">
    <text evidence="1">The sequence shown here is derived from an EMBL/GenBank/DDBJ whole genome shotgun (WGS) entry which is preliminary data.</text>
</comment>
<dbReference type="Proteomes" id="UP001157134">
    <property type="component" value="Unassembled WGS sequence"/>
</dbReference>
<evidence type="ECO:0000313" key="1">
    <source>
        <dbReference type="EMBL" id="GLX85790.1"/>
    </source>
</evidence>
<dbReference type="SUPFAM" id="SSF53254">
    <property type="entry name" value="Phosphoglycerate mutase-like"/>
    <property type="match status" value="1"/>
</dbReference>